<dbReference type="PANTHER" id="PTHR40942">
    <property type="match status" value="1"/>
</dbReference>
<dbReference type="GO" id="GO:0009055">
    <property type="term" value="F:electron transfer activity"/>
    <property type="evidence" value="ECO:0007669"/>
    <property type="project" value="InterPro"/>
</dbReference>
<evidence type="ECO:0000256" key="2">
    <source>
        <dbReference type="ARBA" id="ARBA00022617"/>
    </source>
</evidence>
<dbReference type="Gene3D" id="1.10.760.10">
    <property type="entry name" value="Cytochrome c-like domain"/>
    <property type="match status" value="1"/>
</dbReference>
<feature type="signal peptide" evidence="7">
    <location>
        <begin position="1"/>
        <end position="26"/>
    </location>
</feature>
<gene>
    <name evidence="9" type="ORF">NHF51_00340</name>
</gene>
<dbReference type="RefSeq" id="WP_042655023.1">
    <property type="nucleotide sequence ID" value="NZ_CAWMEL010000034.1"/>
</dbReference>
<dbReference type="InterPro" id="IPR009056">
    <property type="entry name" value="Cyt_c-like_dom"/>
</dbReference>
<dbReference type="PANTHER" id="PTHR40942:SF2">
    <property type="entry name" value="CYTOCHROME-RELATED"/>
    <property type="match status" value="1"/>
</dbReference>
<dbReference type="PROSITE" id="PS51007">
    <property type="entry name" value="CYTC"/>
    <property type="match status" value="1"/>
</dbReference>
<dbReference type="InterPro" id="IPR036909">
    <property type="entry name" value="Cyt_c-like_dom_sf"/>
</dbReference>
<evidence type="ECO:0000256" key="7">
    <source>
        <dbReference type="SAM" id="SignalP"/>
    </source>
</evidence>
<evidence type="ECO:0000256" key="4">
    <source>
        <dbReference type="ARBA" id="ARBA00022982"/>
    </source>
</evidence>
<dbReference type="SUPFAM" id="SSF46626">
    <property type="entry name" value="Cytochrome c"/>
    <property type="match status" value="1"/>
</dbReference>
<accession>A0AAE9MFM8</accession>
<keyword evidence="1" id="KW-0813">Transport</keyword>
<keyword evidence="3 6" id="KW-0479">Metal-binding</keyword>
<evidence type="ECO:0000259" key="8">
    <source>
        <dbReference type="PROSITE" id="PS51007"/>
    </source>
</evidence>
<feature type="chain" id="PRO_5042082548" evidence="7">
    <location>
        <begin position="27"/>
        <end position="154"/>
    </location>
</feature>
<evidence type="ECO:0000256" key="3">
    <source>
        <dbReference type="ARBA" id="ARBA00022723"/>
    </source>
</evidence>
<protein>
    <submittedName>
        <fullName evidence="9">C-type cytochrome</fullName>
    </submittedName>
</protein>
<dbReference type="Proteomes" id="UP001056890">
    <property type="component" value="Chromosome"/>
</dbReference>
<reference evidence="9" key="1">
    <citation type="submission" date="2022-06" db="EMBL/GenBank/DDBJ databases">
        <title>Complete Genome of Aeromonas sp. Strain SOD01 Isolated from an Urban Freshwater Stream.</title>
        <authorList>
            <person name="Williams L.E."/>
            <person name="Brysgel T."/>
            <person name="Capestro E.M."/>
            <person name="Foltz G.V."/>
            <person name="Gardner A.E."/>
            <person name="Ingrassia J."/>
            <person name="Peterson E."/>
            <person name="Arruda J."/>
            <person name="Flaherty I."/>
            <person name="Hunt M."/>
            <person name="Pappas G."/>
            <person name="Ramsaran S."/>
            <person name="Rocha M."/>
        </authorList>
    </citation>
    <scope>NUCLEOTIDE SEQUENCE</scope>
    <source>
        <strain evidence="9">SOD01</strain>
    </source>
</reference>
<keyword evidence="2 6" id="KW-0349">Heme</keyword>
<proteinExistence type="predicted"/>
<evidence type="ECO:0000256" key="1">
    <source>
        <dbReference type="ARBA" id="ARBA00022448"/>
    </source>
</evidence>
<evidence type="ECO:0000313" key="10">
    <source>
        <dbReference type="Proteomes" id="UP001056890"/>
    </source>
</evidence>
<dbReference type="EMBL" id="CP099717">
    <property type="protein sequence ID" value="USV57694.1"/>
    <property type="molecule type" value="Genomic_DNA"/>
</dbReference>
<dbReference type="GO" id="GO:0020037">
    <property type="term" value="F:heme binding"/>
    <property type="evidence" value="ECO:0007669"/>
    <property type="project" value="InterPro"/>
</dbReference>
<evidence type="ECO:0000313" key="9">
    <source>
        <dbReference type="EMBL" id="USV57694.1"/>
    </source>
</evidence>
<dbReference type="GO" id="GO:0005506">
    <property type="term" value="F:iron ion binding"/>
    <property type="evidence" value="ECO:0007669"/>
    <property type="project" value="InterPro"/>
</dbReference>
<evidence type="ECO:0000256" key="5">
    <source>
        <dbReference type="ARBA" id="ARBA00023004"/>
    </source>
</evidence>
<keyword evidence="5 6" id="KW-0408">Iron</keyword>
<keyword evidence="7" id="KW-0732">Signal</keyword>
<evidence type="ECO:0000256" key="6">
    <source>
        <dbReference type="PROSITE-ProRule" id="PRU00433"/>
    </source>
</evidence>
<dbReference type="Pfam" id="PF13442">
    <property type="entry name" value="Cytochrome_CBB3"/>
    <property type="match status" value="1"/>
</dbReference>
<keyword evidence="4" id="KW-0249">Electron transport</keyword>
<name>A0AAE9MFM8_9GAMM</name>
<dbReference type="AlphaFoldDB" id="A0AAE9MFM8"/>
<sequence>MSVLKKLSYLLAAGIAAASLSGAALAAESAADEMSPEAIAERIAPVGQVYTAKDLEGIATAAAAPAAASSGPRDGETVFKGACFACHDTGAAGAPKRGDKAAWEPRIAQGFDTLKKHAIEGFTGKAGMMPPRGTCAACSDEEIENAIHYMIDKL</sequence>
<keyword evidence="10" id="KW-1185">Reference proteome</keyword>
<feature type="domain" description="Cytochrome c" evidence="8">
    <location>
        <begin position="70"/>
        <end position="154"/>
    </location>
</feature>
<dbReference type="InterPro" id="IPR002323">
    <property type="entry name" value="Cyt_CIE"/>
</dbReference>
<organism evidence="9 10">
    <name type="scientific">Aeromonas encheleia</name>
    <dbReference type="NCBI Taxonomy" id="73010"/>
    <lineage>
        <taxon>Bacteria</taxon>
        <taxon>Pseudomonadati</taxon>
        <taxon>Pseudomonadota</taxon>
        <taxon>Gammaproteobacteria</taxon>
        <taxon>Aeromonadales</taxon>
        <taxon>Aeromonadaceae</taxon>
        <taxon>Aeromonas</taxon>
    </lineage>
</organism>
<dbReference type="PRINTS" id="PR00607">
    <property type="entry name" value="CYTCHROMECIE"/>
</dbReference>